<name>A0A0D6DZ22_9LACT</name>
<dbReference type="Proteomes" id="UP000033166">
    <property type="component" value="Chromosome I"/>
</dbReference>
<evidence type="ECO:0000256" key="8">
    <source>
        <dbReference type="SAM" id="SignalP"/>
    </source>
</evidence>
<keyword evidence="4 8" id="KW-0732">Signal</keyword>
<protein>
    <submittedName>
        <fullName evidence="9">Multiple sugar-binding lipoprotein 2 MsmE2</fullName>
    </submittedName>
</protein>
<keyword evidence="7 9" id="KW-0449">Lipoprotein</keyword>
<feature type="signal peptide" evidence="8">
    <location>
        <begin position="1"/>
        <end position="24"/>
    </location>
</feature>
<feature type="chain" id="PRO_5039110608" evidence="8">
    <location>
        <begin position="25"/>
        <end position="441"/>
    </location>
</feature>
<dbReference type="EMBL" id="LN774769">
    <property type="protein sequence ID" value="CEN28724.1"/>
    <property type="molecule type" value="Genomic_DNA"/>
</dbReference>
<dbReference type="InterPro" id="IPR006061">
    <property type="entry name" value="SBP_1_CS"/>
</dbReference>
<keyword evidence="6" id="KW-0564">Palmitate</keyword>
<dbReference type="GO" id="GO:0055085">
    <property type="term" value="P:transmembrane transport"/>
    <property type="evidence" value="ECO:0007669"/>
    <property type="project" value="InterPro"/>
</dbReference>
<evidence type="ECO:0000313" key="9">
    <source>
        <dbReference type="EMBL" id="CEN28724.1"/>
    </source>
</evidence>
<evidence type="ECO:0000256" key="2">
    <source>
        <dbReference type="ARBA" id="ARBA00022448"/>
    </source>
</evidence>
<organism evidence="9 10">
    <name type="scientific">Pseudolactococcus piscium MKFS47</name>
    <dbReference type="NCBI Taxonomy" id="297352"/>
    <lineage>
        <taxon>Bacteria</taxon>
        <taxon>Bacillati</taxon>
        <taxon>Bacillota</taxon>
        <taxon>Bacilli</taxon>
        <taxon>Lactobacillales</taxon>
        <taxon>Streptococcaceae</taxon>
        <taxon>Pseudolactococcus</taxon>
    </lineage>
</organism>
<dbReference type="PROSITE" id="PS01037">
    <property type="entry name" value="SBP_BACTERIAL_1"/>
    <property type="match status" value="1"/>
</dbReference>
<proteinExistence type="inferred from homology"/>
<dbReference type="PANTHER" id="PTHR43649">
    <property type="entry name" value="ARABINOSE-BINDING PROTEIN-RELATED"/>
    <property type="match status" value="1"/>
</dbReference>
<accession>A0A0D6DZ22</accession>
<evidence type="ECO:0000256" key="6">
    <source>
        <dbReference type="ARBA" id="ARBA00023139"/>
    </source>
</evidence>
<keyword evidence="3" id="KW-1003">Cell membrane</keyword>
<dbReference type="AlphaFoldDB" id="A0A0D6DZ22"/>
<keyword evidence="2" id="KW-0813">Transport</keyword>
<comment type="similarity">
    <text evidence="1">Belongs to the bacterial solute-binding protein 1 family.</text>
</comment>
<dbReference type="InterPro" id="IPR006059">
    <property type="entry name" value="SBP"/>
</dbReference>
<reference evidence="10" key="1">
    <citation type="submission" date="2015-01" db="EMBL/GenBank/DDBJ databases">
        <authorList>
            <person name="Andreevskaya M."/>
        </authorList>
    </citation>
    <scope>NUCLEOTIDE SEQUENCE [LARGE SCALE GENOMIC DNA]</scope>
    <source>
        <strain evidence="10">MKFS47</strain>
    </source>
</reference>
<sequence length="441" mass="47982">MKKSTVIKAVGLLTVAVIAGTALTGCGKSTSKTNKGSDKDVTVWVNTSDETPEGKAWEKISEKFNTDNGKGYKVKVEYIPRSGSGGGYEDKVNAAITTNTLPDIISLDGPNTAAYASSKVIAPLDDYLKDAKMDDVLDSIKKQGTYNGKFYAFGFSESGVGVYYNKKMFKEAGIDPTTLPTLQKPWTWQEFQAVSAKIKEKFNSPAIDIQLANADEMLTYAYTPFIWSNGGDVVSEDGKKAEGYFNDKKSVEGLQFIQDLVKKGYTTNTPVKKGFETGKYAMLLSGSWTMADLAANYKDIDYGILPYPVSDTTKKLVSPTGSWELAMSSATKKKDAAAAFIVYATNTESSKIMSLGNQVLPIRKSTAELIKNDIPEGMKFLMEQNQLSGKSRPVVVAYPQVSRAFQQAAADAGYFKENPDVQKVADTRAAEMQAAIDKAKK</sequence>
<evidence type="ECO:0000256" key="4">
    <source>
        <dbReference type="ARBA" id="ARBA00022729"/>
    </source>
</evidence>
<dbReference type="RefSeq" id="WP_047915798.1">
    <property type="nucleotide sequence ID" value="NZ_LN774769.1"/>
</dbReference>
<evidence type="ECO:0000256" key="5">
    <source>
        <dbReference type="ARBA" id="ARBA00023136"/>
    </source>
</evidence>
<dbReference type="HOGENOM" id="CLU_031285_10_4_9"/>
<dbReference type="STRING" id="1364.LP2241_30533"/>
<keyword evidence="5" id="KW-0472">Membrane</keyword>
<evidence type="ECO:0000256" key="1">
    <source>
        <dbReference type="ARBA" id="ARBA00008520"/>
    </source>
</evidence>
<dbReference type="PANTHER" id="PTHR43649:SF33">
    <property type="entry name" value="POLYGALACTURONAN_RHAMNOGALACTURONAN-BINDING PROTEIN YTCQ"/>
    <property type="match status" value="1"/>
</dbReference>
<dbReference type="Gene3D" id="3.40.190.10">
    <property type="entry name" value="Periplasmic binding protein-like II"/>
    <property type="match status" value="1"/>
</dbReference>
<evidence type="ECO:0000313" key="10">
    <source>
        <dbReference type="Proteomes" id="UP000033166"/>
    </source>
</evidence>
<dbReference type="KEGG" id="lpk:LACPI_1524"/>
<dbReference type="PROSITE" id="PS51257">
    <property type="entry name" value="PROKAR_LIPOPROTEIN"/>
    <property type="match status" value="1"/>
</dbReference>
<dbReference type="Pfam" id="PF13416">
    <property type="entry name" value="SBP_bac_8"/>
    <property type="match status" value="1"/>
</dbReference>
<gene>
    <name evidence="9" type="primary">msmE2</name>
    <name evidence="9" type="ORF">LACPI_1524</name>
</gene>
<dbReference type="CDD" id="cd13585">
    <property type="entry name" value="PBP2_TMBP_like"/>
    <property type="match status" value="1"/>
</dbReference>
<dbReference type="InterPro" id="IPR050490">
    <property type="entry name" value="Bact_solute-bd_prot1"/>
</dbReference>
<evidence type="ECO:0000256" key="3">
    <source>
        <dbReference type="ARBA" id="ARBA00022475"/>
    </source>
</evidence>
<dbReference type="SUPFAM" id="SSF53850">
    <property type="entry name" value="Periplasmic binding protein-like II"/>
    <property type="match status" value="1"/>
</dbReference>
<evidence type="ECO:0000256" key="7">
    <source>
        <dbReference type="ARBA" id="ARBA00023288"/>
    </source>
</evidence>